<dbReference type="PROSITE" id="PS51257">
    <property type="entry name" value="PROKAR_LIPOPROTEIN"/>
    <property type="match status" value="1"/>
</dbReference>
<evidence type="ECO:0008006" key="4">
    <source>
        <dbReference type="Google" id="ProtNLM"/>
    </source>
</evidence>
<dbReference type="PANTHER" id="PTHR45661:SF3">
    <property type="entry name" value="IG-LIKE DOMAIN-CONTAINING PROTEIN"/>
    <property type="match status" value="1"/>
</dbReference>
<dbReference type="AlphaFoldDB" id="A0A6L3K277"/>
<accession>A0A6L3K277</accession>
<dbReference type="SUPFAM" id="SSF52047">
    <property type="entry name" value="RNI-like"/>
    <property type="match status" value="1"/>
</dbReference>
<dbReference type="InterPro" id="IPR053139">
    <property type="entry name" value="Surface_bspA-like"/>
</dbReference>
<dbReference type="InterPro" id="IPR032675">
    <property type="entry name" value="LRR_dom_sf"/>
</dbReference>
<dbReference type="Proteomes" id="UP000482653">
    <property type="component" value="Unassembled WGS sequence"/>
</dbReference>
<organism evidence="2 3">
    <name type="scientific">Bacteroides cellulosilyticus</name>
    <dbReference type="NCBI Taxonomy" id="246787"/>
    <lineage>
        <taxon>Bacteria</taxon>
        <taxon>Pseudomonadati</taxon>
        <taxon>Bacteroidota</taxon>
        <taxon>Bacteroidia</taxon>
        <taxon>Bacteroidales</taxon>
        <taxon>Bacteroidaceae</taxon>
        <taxon>Bacteroides</taxon>
    </lineage>
</organism>
<feature type="chain" id="PRO_5026880968" description="PKD domain-containing protein" evidence="1">
    <location>
        <begin position="23"/>
        <end position="1087"/>
    </location>
</feature>
<dbReference type="EMBL" id="VVYX01000011">
    <property type="protein sequence ID" value="KAA5419411.1"/>
    <property type="molecule type" value="Genomic_DNA"/>
</dbReference>
<protein>
    <recommendedName>
        <fullName evidence="4">PKD domain-containing protein</fullName>
    </recommendedName>
</protein>
<feature type="signal peptide" evidence="1">
    <location>
        <begin position="1"/>
        <end position="22"/>
    </location>
</feature>
<comment type="caution">
    <text evidence="2">The sequence shown here is derived from an EMBL/GenBank/DDBJ whole genome shotgun (WGS) entry which is preliminary data.</text>
</comment>
<evidence type="ECO:0000256" key="1">
    <source>
        <dbReference type="SAM" id="SignalP"/>
    </source>
</evidence>
<sequence>MMNITRKKAVQLMLAATCAWLATGCMQEEWERPEQKVKTTICADIPSEDEDVQTRVTVDRTNYKLYWSENDEITVVGFDESDRFKGLELYNVKEIDETDRRQATFEGYSIPQAIKREVYYPSEKVSVDNQGKVKFYLPTQQFQERKNSTEYLSANMILKGTDEDNKRFQMQPVNSIMVFQFTENKLFENVKNLIWTVETENGDKQISLKLGLRIDLDEDIIDKVYIAFMPDSMSVKPGGKFKVQITSDEYTVKTFQFTTTLPDGKKYEAGKYYTADLMDNKYKGCWEEVTTPTEPEVPEEPKVPPTPITEMKLTLQITSGYTDVILPFSGYTPSTCTVNWGDEYATNDGDRAYYPELTCSSGHDATNYFKHTYKEPGTYQITIKSSQVEAGKAQIASLDLYTEGQNFNKNLVSIDTPLLKMDNGSGYQLFSNCTKLESVAENLFMYNEDILSFNRCFIGCRALKAIPEGLFKNCTSAKDFSNCFYSCDLLTEIPEGLFTNCTSATNFYRCFYNCKALMEIPEELFTNCTSATNFSECFYSCDLLTEIPEKLFANCTSATEFNNCFRNCTALTTIPAGLFANCTSATGFNGCFRNCTALTTIPAGLFANCMSATGFDRCFMFCNKVTTIPENLFPASESVKSYVFCFGECEALEKIPEDLFEGNYRATDFSECFNMCSKLKEIPEGLFKDALRADNFKRCFYECKALTQLPEGLFEMNTLATSFYQCFSGCTGLTALPERLFNCPKVTELKLCFEKCSKIAAIPSDLFTNLKRLTSFEEFFSGWNKLEAIPEGLFDQHPDVTSFKNCFKNCTVLTTIPEGLFDKHLKVTSFEGCFEGCRTLTEVPTRLFASPVATSFSNCFSGCSSLTKVADDLFSRNEAATKFSHCFEACSSLTELPNKLFANNKKATDFSHCFVSCRALTELPDDLFIHNTEATDFSYCFGDCETLTKLPDNLFTYNTKATDFSYCFSYGKLKTVPRFLFATNLQVTTFKACFQNCEVLAPNEDIFCSSSALKTRFATRPDISMCFYNIGSAAESRGPAPKLWQLTEIYKNYTNLCKDCFSSACLSNVQGNTNLGEFGRTGVYVNK</sequence>
<keyword evidence="1" id="KW-0732">Signal</keyword>
<dbReference type="RefSeq" id="WP_149946652.1">
    <property type="nucleotide sequence ID" value="NZ_JBCOBX010000032.1"/>
</dbReference>
<proteinExistence type="predicted"/>
<reference evidence="2 3" key="1">
    <citation type="journal article" date="2019" name="Nat. Med.">
        <title>A library of human gut bacterial isolates paired with longitudinal multiomics data enables mechanistic microbiome research.</title>
        <authorList>
            <person name="Poyet M."/>
            <person name="Groussin M."/>
            <person name="Gibbons S.M."/>
            <person name="Avila-Pacheco J."/>
            <person name="Jiang X."/>
            <person name="Kearney S.M."/>
            <person name="Perrotta A.R."/>
            <person name="Berdy B."/>
            <person name="Zhao S."/>
            <person name="Lieberman T.D."/>
            <person name="Swanson P.K."/>
            <person name="Smith M."/>
            <person name="Roesemann S."/>
            <person name="Alexander J.E."/>
            <person name="Rich S.A."/>
            <person name="Livny J."/>
            <person name="Vlamakis H."/>
            <person name="Clish C."/>
            <person name="Bullock K."/>
            <person name="Deik A."/>
            <person name="Scott J."/>
            <person name="Pierce K.A."/>
            <person name="Xavier R.J."/>
            <person name="Alm E.J."/>
        </authorList>
    </citation>
    <scope>NUCLEOTIDE SEQUENCE [LARGE SCALE GENOMIC DNA]</scope>
    <source>
        <strain evidence="2 3">BIOML-A8</strain>
    </source>
</reference>
<dbReference type="PANTHER" id="PTHR45661">
    <property type="entry name" value="SURFACE ANTIGEN"/>
    <property type="match status" value="1"/>
</dbReference>
<evidence type="ECO:0000313" key="3">
    <source>
        <dbReference type="Proteomes" id="UP000482653"/>
    </source>
</evidence>
<name>A0A6L3K277_9BACE</name>
<dbReference type="SUPFAM" id="SSF52058">
    <property type="entry name" value="L domain-like"/>
    <property type="match status" value="1"/>
</dbReference>
<dbReference type="Gene3D" id="3.80.10.10">
    <property type="entry name" value="Ribonuclease Inhibitor"/>
    <property type="match status" value="2"/>
</dbReference>
<gene>
    <name evidence="2" type="ORF">F2Y87_10535</name>
</gene>
<evidence type="ECO:0000313" key="2">
    <source>
        <dbReference type="EMBL" id="KAA5419411.1"/>
    </source>
</evidence>